<comment type="caution">
    <text evidence="1">The sequence shown here is derived from an EMBL/GenBank/DDBJ whole genome shotgun (WGS) entry which is preliminary data.</text>
</comment>
<dbReference type="Gene3D" id="3.90.550.10">
    <property type="entry name" value="Spore Coat Polysaccharide Biosynthesis Protein SpsA, Chain A"/>
    <property type="match status" value="1"/>
</dbReference>
<organism evidence="1 2">
    <name type="scientific">Halobaculum halobium</name>
    <dbReference type="NCBI Taxonomy" id="3032281"/>
    <lineage>
        <taxon>Archaea</taxon>
        <taxon>Methanobacteriati</taxon>
        <taxon>Methanobacteriota</taxon>
        <taxon>Stenosarchaea group</taxon>
        <taxon>Halobacteria</taxon>
        <taxon>Halobacteriales</taxon>
        <taxon>Haloferacaceae</taxon>
        <taxon>Halobaculum</taxon>
    </lineage>
</organism>
<accession>A0ABD5TCM6</accession>
<protein>
    <recommendedName>
        <fullName evidence="3">Adenosylcobinamide-phosphate guanylyltransferase</fullName>
    </recommendedName>
</protein>
<name>A0ABD5TCM6_9EURY</name>
<dbReference type="GeneID" id="86192885"/>
<dbReference type="InterPro" id="IPR029044">
    <property type="entry name" value="Nucleotide-diphossugar_trans"/>
</dbReference>
<evidence type="ECO:0000313" key="1">
    <source>
        <dbReference type="EMBL" id="MFC6787187.1"/>
    </source>
</evidence>
<gene>
    <name evidence="1" type="ORF">ACFQFD_14640</name>
</gene>
<dbReference type="SUPFAM" id="SSF53448">
    <property type="entry name" value="Nucleotide-diphospho-sugar transferases"/>
    <property type="match status" value="1"/>
</dbReference>
<evidence type="ECO:0008006" key="3">
    <source>
        <dbReference type="Google" id="ProtNLM"/>
    </source>
</evidence>
<dbReference type="EMBL" id="JBHSWX010000012">
    <property type="protein sequence ID" value="MFC6787187.1"/>
    <property type="molecule type" value="Genomic_DNA"/>
</dbReference>
<dbReference type="RefSeq" id="WP_321170866.1">
    <property type="nucleotide sequence ID" value="NZ_CP126158.1"/>
</dbReference>
<evidence type="ECO:0000313" key="2">
    <source>
        <dbReference type="Proteomes" id="UP001596443"/>
    </source>
</evidence>
<proteinExistence type="predicted"/>
<sequence>MADLGYALERVERPVLTVAADIPLLSAGAVDRAIDAAGDASLSVYVPVELKRDVGVSVDDGTTTMVDGRTVAPTGLNVVGVDDGESEYGDERSIVVDDERLAVNTNRPRDLRVAEALLRRRERTETDTDHGSQS</sequence>
<reference evidence="1 2" key="1">
    <citation type="journal article" date="2019" name="Int. J. Syst. Evol. Microbiol.">
        <title>The Global Catalogue of Microorganisms (GCM) 10K type strain sequencing project: providing services to taxonomists for standard genome sequencing and annotation.</title>
        <authorList>
            <consortium name="The Broad Institute Genomics Platform"/>
            <consortium name="The Broad Institute Genome Sequencing Center for Infectious Disease"/>
            <person name="Wu L."/>
            <person name="Ma J."/>
        </authorList>
    </citation>
    <scope>NUCLEOTIDE SEQUENCE [LARGE SCALE GENOMIC DNA]</scope>
    <source>
        <strain evidence="1 2">SYNS20</strain>
    </source>
</reference>
<dbReference type="AlphaFoldDB" id="A0ABD5TCM6"/>
<dbReference type="Proteomes" id="UP001596443">
    <property type="component" value="Unassembled WGS sequence"/>
</dbReference>
<keyword evidence="2" id="KW-1185">Reference proteome</keyword>